<dbReference type="PROSITE" id="PS50112">
    <property type="entry name" value="PAS"/>
    <property type="match status" value="2"/>
</dbReference>
<dbReference type="InterPro" id="IPR000014">
    <property type="entry name" value="PAS"/>
</dbReference>
<dbReference type="Gene3D" id="1.10.287.130">
    <property type="match status" value="1"/>
</dbReference>
<evidence type="ECO:0000259" key="7">
    <source>
        <dbReference type="PROSITE" id="PS50112"/>
    </source>
</evidence>
<dbReference type="Gene3D" id="3.30.565.10">
    <property type="entry name" value="Histidine kinase-like ATPase, C-terminal domain"/>
    <property type="match status" value="1"/>
</dbReference>
<dbReference type="GO" id="GO:0000155">
    <property type="term" value="F:phosphorelay sensor kinase activity"/>
    <property type="evidence" value="ECO:0007669"/>
    <property type="project" value="InterPro"/>
</dbReference>
<dbReference type="InterPro" id="IPR000700">
    <property type="entry name" value="PAS-assoc_C"/>
</dbReference>
<dbReference type="CDD" id="cd00075">
    <property type="entry name" value="HATPase"/>
    <property type="match status" value="1"/>
</dbReference>
<dbReference type="InterPro" id="IPR036097">
    <property type="entry name" value="HisK_dim/P_sf"/>
</dbReference>
<gene>
    <name evidence="9" type="ORF">CALK_2276</name>
</gene>
<dbReference type="Proteomes" id="UP000017148">
    <property type="component" value="Unassembled WGS sequence"/>
</dbReference>
<dbReference type="PROSITE" id="PS50109">
    <property type="entry name" value="HIS_KIN"/>
    <property type="match status" value="1"/>
</dbReference>
<comment type="catalytic activity">
    <reaction evidence="1">
        <text>ATP + protein L-histidine = ADP + protein N-phospho-L-histidine.</text>
        <dbReference type="EC" id="2.7.13.3"/>
    </reaction>
</comment>
<dbReference type="Pfam" id="PF13188">
    <property type="entry name" value="PAS_8"/>
    <property type="match status" value="1"/>
</dbReference>
<dbReference type="Pfam" id="PF13426">
    <property type="entry name" value="PAS_9"/>
    <property type="match status" value="2"/>
</dbReference>
<dbReference type="SMART" id="SM00086">
    <property type="entry name" value="PAC"/>
    <property type="match status" value="2"/>
</dbReference>
<proteinExistence type="predicted"/>
<name>U7D8Z5_9BACT</name>
<dbReference type="EC" id="2.7.13.3" evidence="2"/>
<dbReference type="AlphaFoldDB" id="U7D8Z5"/>
<evidence type="ECO:0000256" key="5">
    <source>
        <dbReference type="ARBA" id="ARBA00022777"/>
    </source>
</evidence>
<dbReference type="PRINTS" id="PR00344">
    <property type="entry name" value="BCTRLSENSOR"/>
</dbReference>
<dbReference type="EMBL" id="ASJR01000028">
    <property type="protein sequence ID" value="ERP30865.1"/>
    <property type="molecule type" value="Genomic_DNA"/>
</dbReference>
<dbReference type="SUPFAM" id="SSF55874">
    <property type="entry name" value="ATPase domain of HSP90 chaperone/DNA topoisomerase II/histidine kinase"/>
    <property type="match status" value="1"/>
</dbReference>
<feature type="domain" description="PAC" evidence="8">
    <location>
        <begin position="46"/>
        <end position="98"/>
    </location>
</feature>
<dbReference type="SUPFAM" id="SSF55785">
    <property type="entry name" value="PYP-like sensor domain (PAS domain)"/>
    <property type="match status" value="3"/>
</dbReference>
<dbReference type="SMART" id="SM00387">
    <property type="entry name" value="HATPase_c"/>
    <property type="match status" value="1"/>
</dbReference>
<evidence type="ECO:0000313" key="9">
    <source>
        <dbReference type="EMBL" id="ERP30865.1"/>
    </source>
</evidence>
<dbReference type="NCBIfam" id="TIGR00229">
    <property type="entry name" value="sensory_box"/>
    <property type="match status" value="1"/>
</dbReference>
<feature type="domain" description="Histidine kinase" evidence="6">
    <location>
        <begin position="362"/>
        <end position="594"/>
    </location>
</feature>
<keyword evidence="10" id="KW-1185">Reference proteome</keyword>
<dbReference type="InterPro" id="IPR052162">
    <property type="entry name" value="Sensor_kinase/Photoreceptor"/>
</dbReference>
<evidence type="ECO:0000256" key="4">
    <source>
        <dbReference type="ARBA" id="ARBA00022679"/>
    </source>
</evidence>
<dbReference type="InterPro" id="IPR035965">
    <property type="entry name" value="PAS-like_dom_sf"/>
</dbReference>
<dbReference type="CDD" id="cd00130">
    <property type="entry name" value="PAS"/>
    <property type="match status" value="2"/>
</dbReference>
<dbReference type="InterPro" id="IPR003594">
    <property type="entry name" value="HATPase_dom"/>
</dbReference>
<comment type="caution">
    <text evidence="9">The sequence shown here is derived from an EMBL/GenBank/DDBJ whole genome shotgun (WGS) entry which is preliminary data.</text>
</comment>
<evidence type="ECO:0000259" key="6">
    <source>
        <dbReference type="PROSITE" id="PS50109"/>
    </source>
</evidence>
<dbReference type="eggNOG" id="COG4251">
    <property type="taxonomic scope" value="Bacteria"/>
</dbReference>
<dbReference type="InterPro" id="IPR036890">
    <property type="entry name" value="HATPase_C_sf"/>
</dbReference>
<sequence length="597" mass="67042">MANTAYGGTAAVGHTCFSISHNQDTPCTGKEDPCPLAEVLKRKDRFTVEHTHFTKTGAPQYVEIHAFPVFDTHGEVVQVIEYSLDITKNKTYEQEILLAKQTYKEIFDNISDALFIHDISTGEIVDVNNTMLRMYGYERREISHLTVTDLSAPKEIYSSERISSLIEKAAQGAPVVFEWQNRKKNGELFYSENVLKLVTIAGEDRIMAVVRDITEQKQAREALEESEAKLSALFSSMTEMVVLHELVFDEAGTPVNYRITDCNDAFTRITGIPREDAVGKLATEVYVTPEAPYLTEFAGVGITGEPYHYETYFAPMDKHFAISVVSPDKNRFATITSDISEAKEYQSLIAAKNKELEQLLYIASHDLRSPLVNVDGFSREIAYSMEDITAVLESTTERAPLEAALRREFSNMENSIEHIRTSAAQMDTLLKGILRLSRLGRAALKIEDVDMNTCLARLRESFAFVIQEADITLYIQKLPPCRGDAVQLTQVFSNLIDNAIKYRDPHRPLKITIDGEVEEHTVKYRIADTGIGIAENHRTHIFELFHRLSPETSDGEGLGLTLVQQMLTRLKGEIRVHSEVGTGSEFTVVLPRATTTP</sequence>
<dbReference type="STRING" id="1313304.CALK_2276"/>
<evidence type="ECO:0000256" key="3">
    <source>
        <dbReference type="ARBA" id="ARBA00022553"/>
    </source>
</evidence>
<dbReference type="Gene3D" id="3.30.450.20">
    <property type="entry name" value="PAS domain"/>
    <property type="match status" value="3"/>
</dbReference>
<dbReference type="SUPFAM" id="SSF47384">
    <property type="entry name" value="Homodimeric domain of signal transducing histidine kinase"/>
    <property type="match status" value="1"/>
</dbReference>
<feature type="domain" description="PAS" evidence="7">
    <location>
        <begin position="99"/>
        <end position="173"/>
    </location>
</feature>
<reference evidence="9 10" key="1">
    <citation type="journal article" date="2013" name="Environ. Microbiol.">
        <title>Genome analysis of Chitinivibrio alkaliphilus gen. nov., sp. nov., a novel extremely haloalkaliphilic anaerobic chitinolytic bacterium from the candidate phylum Termite Group 3.</title>
        <authorList>
            <person name="Sorokin D.Y."/>
            <person name="Gumerov V.M."/>
            <person name="Rakitin A.L."/>
            <person name="Beletsky A.V."/>
            <person name="Damste J.S."/>
            <person name="Muyzer G."/>
            <person name="Mardanov A.V."/>
            <person name="Ravin N.V."/>
        </authorList>
    </citation>
    <scope>NUCLEOTIDE SEQUENCE [LARGE SCALE GENOMIC DNA]</scope>
    <source>
        <strain evidence="9 10">ACht1</strain>
    </source>
</reference>
<evidence type="ECO:0000259" key="8">
    <source>
        <dbReference type="PROSITE" id="PS50113"/>
    </source>
</evidence>
<dbReference type="InterPro" id="IPR001610">
    <property type="entry name" value="PAC"/>
</dbReference>
<feature type="domain" description="PAC" evidence="8">
    <location>
        <begin position="175"/>
        <end position="225"/>
    </location>
</feature>
<dbReference type="PROSITE" id="PS50113">
    <property type="entry name" value="PAC"/>
    <property type="match status" value="2"/>
</dbReference>
<dbReference type="InterPro" id="IPR004358">
    <property type="entry name" value="Sig_transdc_His_kin-like_C"/>
</dbReference>
<dbReference type="PANTHER" id="PTHR43304:SF1">
    <property type="entry name" value="PAC DOMAIN-CONTAINING PROTEIN"/>
    <property type="match status" value="1"/>
</dbReference>
<dbReference type="PANTHER" id="PTHR43304">
    <property type="entry name" value="PHYTOCHROME-LIKE PROTEIN CPH1"/>
    <property type="match status" value="1"/>
</dbReference>
<dbReference type="PATRIC" id="fig|1313304.3.peg.2168"/>
<dbReference type="InterPro" id="IPR003661">
    <property type="entry name" value="HisK_dim/P_dom"/>
</dbReference>
<evidence type="ECO:0000256" key="1">
    <source>
        <dbReference type="ARBA" id="ARBA00000085"/>
    </source>
</evidence>
<keyword evidence="5 9" id="KW-0418">Kinase</keyword>
<accession>U7D8Z5</accession>
<organism evidence="9 10">
    <name type="scientific">Chitinivibrio alkaliphilus ACht1</name>
    <dbReference type="NCBI Taxonomy" id="1313304"/>
    <lineage>
        <taxon>Bacteria</taxon>
        <taxon>Pseudomonadati</taxon>
        <taxon>Fibrobacterota</taxon>
        <taxon>Chitinivibrionia</taxon>
        <taxon>Chitinivibrionales</taxon>
        <taxon>Chitinivibrionaceae</taxon>
        <taxon>Chitinivibrio</taxon>
    </lineage>
</organism>
<keyword evidence="3" id="KW-0597">Phosphoprotein</keyword>
<evidence type="ECO:0000313" key="10">
    <source>
        <dbReference type="Proteomes" id="UP000017148"/>
    </source>
</evidence>
<evidence type="ECO:0000256" key="2">
    <source>
        <dbReference type="ARBA" id="ARBA00012438"/>
    </source>
</evidence>
<feature type="domain" description="PAS" evidence="7">
    <location>
        <begin position="246"/>
        <end position="290"/>
    </location>
</feature>
<dbReference type="Pfam" id="PF02518">
    <property type="entry name" value="HATPase_c"/>
    <property type="match status" value="1"/>
</dbReference>
<keyword evidence="4" id="KW-0808">Transferase</keyword>
<dbReference type="CDD" id="cd00082">
    <property type="entry name" value="HisKA"/>
    <property type="match status" value="1"/>
</dbReference>
<protein>
    <recommendedName>
        <fullName evidence="2">histidine kinase</fullName>
        <ecNumber evidence="2">2.7.13.3</ecNumber>
    </recommendedName>
</protein>
<dbReference type="InterPro" id="IPR005467">
    <property type="entry name" value="His_kinase_dom"/>
</dbReference>
<dbReference type="SMART" id="SM00091">
    <property type="entry name" value="PAS"/>
    <property type="match status" value="2"/>
</dbReference>